<proteinExistence type="predicted"/>
<dbReference type="EMBL" id="GGEC01008966">
    <property type="protein sequence ID" value="MBW89449.1"/>
    <property type="molecule type" value="Transcribed_RNA"/>
</dbReference>
<organism evidence="1">
    <name type="scientific">Rhizophora mucronata</name>
    <name type="common">Asiatic mangrove</name>
    <dbReference type="NCBI Taxonomy" id="61149"/>
    <lineage>
        <taxon>Eukaryota</taxon>
        <taxon>Viridiplantae</taxon>
        <taxon>Streptophyta</taxon>
        <taxon>Embryophyta</taxon>
        <taxon>Tracheophyta</taxon>
        <taxon>Spermatophyta</taxon>
        <taxon>Magnoliopsida</taxon>
        <taxon>eudicotyledons</taxon>
        <taxon>Gunneridae</taxon>
        <taxon>Pentapetalae</taxon>
        <taxon>rosids</taxon>
        <taxon>fabids</taxon>
        <taxon>Malpighiales</taxon>
        <taxon>Rhizophoraceae</taxon>
        <taxon>Rhizophora</taxon>
    </lineage>
</organism>
<dbReference type="EMBL" id="GGEC01008968">
    <property type="protein sequence ID" value="MBW89451.1"/>
    <property type="molecule type" value="Transcribed_RNA"/>
</dbReference>
<evidence type="ECO:0000313" key="1">
    <source>
        <dbReference type="EMBL" id="MBW89451.1"/>
    </source>
</evidence>
<sequence>MNNHSCYQVASGQMSIKANSVLNHAPEKYLFLPARDLRHFLTQFSSILIQT</sequence>
<name>A0A2P2J7L2_RHIMU</name>
<protein>
    <submittedName>
        <fullName evidence="1">Uncharacterized protein</fullName>
    </submittedName>
</protein>
<dbReference type="AlphaFoldDB" id="A0A2P2J7L2"/>
<accession>A0A2P2J7L2</accession>
<reference evidence="1" key="1">
    <citation type="submission" date="2018-02" db="EMBL/GenBank/DDBJ databases">
        <title>Rhizophora mucronata_Transcriptome.</title>
        <authorList>
            <person name="Meera S.P."/>
            <person name="Sreeshan A."/>
            <person name="Augustine A."/>
        </authorList>
    </citation>
    <scope>NUCLEOTIDE SEQUENCE</scope>
    <source>
        <tissue evidence="1">Leaf</tissue>
    </source>
</reference>